<dbReference type="InterPro" id="IPR036236">
    <property type="entry name" value="Znf_C2H2_sf"/>
</dbReference>
<evidence type="ECO:0000256" key="9">
    <source>
        <dbReference type="ARBA" id="ARBA00023163"/>
    </source>
</evidence>
<dbReference type="GO" id="GO:0000978">
    <property type="term" value="F:RNA polymerase II cis-regulatory region sequence-specific DNA binding"/>
    <property type="evidence" value="ECO:0007669"/>
    <property type="project" value="TreeGrafter"/>
</dbReference>
<evidence type="ECO:0000256" key="11">
    <source>
        <dbReference type="ARBA" id="ARBA00038409"/>
    </source>
</evidence>
<dbReference type="PANTHER" id="PTHR23235">
    <property type="entry name" value="KRUEPPEL-LIKE TRANSCRIPTION FACTOR"/>
    <property type="match status" value="1"/>
</dbReference>
<feature type="domain" description="C2H2-type" evidence="13">
    <location>
        <begin position="502"/>
        <end position="529"/>
    </location>
</feature>
<comment type="caution">
    <text evidence="14">The sequence shown here is derived from an EMBL/GenBank/DDBJ whole genome shotgun (WGS) entry which is preliminary data.</text>
</comment>
<dbReference type="AlphaFoldDB" id="A0AB34H342"/>
<evidence type="ECO:0000313" key="15">
    <source>
        <dbReference type="Proteomes" id="UP001159641"/>
    </source>
</evidence>
<evidence type="ECO:0000256" key="10">
    <source>
        <dbReference type="ARBA" id="ARBA00023242"/>
    </source>
</evidence>
<dbReference type="GO" id="GO:0005634">
    <property type="term" value="C:nucleus"/>
    <property type="evidence" value="ECO:0007669"/>
    <property type="project" value="UniProtKB-SubCell"/>
</dbReference>
<keyword evidence="9" id="KW-0804">Transcription</keyword>
<name>A0AB34H342_ESCRO</name>
<evidence type="ECO:0000256" key="12">
    <source>
        <dbReference type="PROSITE-ProRule" id="PRU00042"/>
    </source>
</evidence>
<keyword evidence="8" id="KW-0238">DNA-binding</keyword>
<keyword evidence="10" id="KW-0539">Nucleus</keyword>
<feature type="domain" description="C2H2-type" evidence="13">
    <location>
        <begin position="472"/>
        <end position="501"/>
    </location>
</feature>
<keyword evidence="5 12" id="KW-0863">Zinc-finger</keyword>
<dbReference type="FunFam" id="3.30.160.60:FF:000018">
    <property type="entry name" value="Krueppel-like factor 15"/>
    <property type="match status" value="1"/>
</dbReference>
<keyword evidence="4" id="KW-0677">Repeat</keyword>
<evidence type="ECO:0000256" key="3">
    <source>
        <dbReference type="ARBA" id="ARBA00022723"/>
    </source>
</evidence>
<dbReference type="SUPFAM" id="SSF57667">
    <property type="entry name" value="beta-beta-alpha zinc fingers"/>
    <property type="match status" value="2"/>
</dbReference>
<dbReference type="PANTHER" id="PTHR23235:SF64">
    <property type="entry name" value="KRUEPPEL-LIKE FACTOR 10"/>
    <property type="match status" value="1"/>
</dbReference>
<accession>A0AB34H342</accession>
<dbReference type="GO" id="GO:0008270">
    <property type="term" value="F:zinc ion binding"/>
    <property type="evidence" value="ECO:0007669"/>
    <property type="project" value="UniProtKB-KW"/>
</dbReference>
<organism evidence="14 15">
    <name type="scientific">Eschrichtius robustus</name>
    <name type="common">California gray whale</name>
    <name type="synonym">Eschrichtius gibbosus</name>
    <dbReference type="NCBI Taxonomy" id="9764"/>
    <lineage>
        <taxon>Eukaryota</taxon>
        <taxon>Metazoa</taxon>
        <taxon>Chordata</taxon>
        <taxon>Craniata</taxon>
        <taxon>Vertebrata</taxon>
        <taxon>Euteleostomi</taxon>
        <taxon>Mammalia</taxon>
        <taxon>Eutheria</taxon>
        <taxon>Laurasiatheria</taxon>
        <taxon>Artiodactyla</taxon>
        <taxon>Whippomorpha</taxon>
        <taxon>Cetacea</taxon>
        <taxon>Mysticeti</taxon>
        <taxon>Eschrichtiidae</taxon>
        <taxon>Eschrichtius</taxon>
    </lineage>
</organism>
<evidence type="ECO:0000256" key="4">
    <source>
        <dbReference type="ARBA" id="ARBA00022737"/>
    </source>
</evidence>
<keyword evidence="6" id="KW-0862">Zinc</keyword>
<dbReference type="SMART" id="SM00355">
    <property type="entry name" value="ZnF_C2H2"/>
    <property type="match status" value="3"/>
</dbReference>
<reference evidence="14 15" key="1">
    <citation type="submission" date="2022-11" db="EMBL/GenBank/DDBJ databases">
        <title>Whole genome sequence of Eschrichtius robustus ER-17-0199.</title>
        <authorList>
            <person name="Bruniche-Olsen A."/>
            <person name="Black A.N."/>
            <person name="Fields C.J."/>
            <person name="Walden K."/>
            <person name="Dewoody J.A."/>
        </authorList>
    </citation>
    <scope>NUCLEOTIDE SEQUENCE [LARGE SCALE GENOMIC DNA]</scope>
    <source>
        <strain evidence="14">ER-17-0199</strain>
        <tissue evidence="14">Blubber</tissue>
    </source>
</reference>
<evidence type="ECO:0000256" key="8">
    <source>
        <dbReference type="ARBA" id="ARBA00023125"/>
    </source>
</evidence>
<dbReference type="PROSITE" id="PS50157">
    <property type="entry name" value="ZINC_FINGER_C2H2_2"/>
    <property type="match status" value="3"/>
</dbReference>
<keyword evidence="15" id="KW-1185">Reference proteome</keyword>
<dbReference type="GO" id="GO:0000981">
    <property type="term" value="F:DNA-binding transcription factor activity, RNA polymerase II-specific"/>
    <property type="evidence" value="ECO:0007669"/>
    <property type="project" value="TreeGrafter"/>
</dbReference>
<protein>
    <recommendedName>
        <fullName evidence="13">C2H2-type domain-containing protein</fullName>
    </recommendedName>
</protein>
<keyword evidence="3" id="KW-0479">Metal-binding</keyword>
<evidence type="ECO:0000313" key="14">
    <source>
        <dbReference type="EMBL" id="KAJ8785119.1"/>
    </source>
</evidence>
<dbReference type="Pfam" id="PF00096">
    <property type="entry name" value="zf-C2H2"/>
    <property type="match status" value="3"/>
</dbReference>
<evidence type="ECO:0000256" key="2">
    <source>
        <dbReference type="ARBA" id="ARBA00022491"/>
    </source>
</evidence>
<dbReference type="CDD" id="cd21572">
    <property type="entry name" value="KLF10_N"/>
    <property type="match status" value="1"/>
</dbReference>
<dbReference type="InterPro" id="IPR013087">
    <property type="entry name" value="Znf_C2H2_type"/>
</dbReference>
<dbReference type="FunFam" id="3.30.160.60:FF:000205">
    <property type="entry name" value="Putative Krueppel-like factor 10"/>
    <property type="match status" value="1"/>
</dbReference>
<comment type="subcellular location">
    <subcellularLocation>
        <location evidence="1">Nucleus</location>
    </subcellularLocation>
</comment>
<evidence type="ECO:0000256" key="5">
    <source>
        <dbReference type="ARBA" id="ARBA00022771"/>
    </source>
</evidence>
<dbReference type="PROSITE" id="PS00028">
    <property type="entry name" value="ZINC_FINGER_C2H2_1"/>
    <property type="match status" value="3"/>
</dbReference>
<dbReference type="Proteomes" id="UP001159641">
    <property type="component" value="Unassembled WGS sequence"/>
</dbReference>
<dbReference type="EMBL" id="JAIQCJ010002027">
    <property type="protein sequence ID" value="KAJ8785119.1"/>
    <property type="molecule type" value="Genomic_DNA"/>
</dbReference>
<sequence>MGRGQTARSAAVAGVASSVSGRPSVARQPSSLAVSQLTAGGQAANHAQLRRFSPAGCSRGAERLERGLLGLHVWELVETRSWRGPEERMEMISERSKESMHSWNKTAEKSDFEAVEALMSMSCSWKSDFKKYIESRPVTPVSDMSEEENLLPGTPDFHTVPAFCLTPPYSPSDFEPSQVSNLMAPAPSTGHFKSLSDTAKPHIAAAPFKEEKSLVPAPKLPKAQATSVIRHTADAQLCNHRSCPVKAASILNYQDNSFRRRTHLNAEAARKNIPCAAVSPNRSKRERDTVADVEEKASAALYDFSVPSSETVICRSQPVPMSPQQKSVLVSPPAVSTGGVPPMPVICQMVPLPANNPVVTTVVPSTPPSQPPAVCPPVVFMGTQVPKGAVMFVVPQPVVQNPKPPVVSPNGTRLSPIAPAPGFSPSAAKITPQIDSSRIRSHICSHPGCGKTYFKSSHLKAHMRTHTGEKPFSCSWKGCERRFARSDELSRHRRTHTGEKKFACPMCDRRFMRSDHLTKHARRHLSAKKLPNWQMEVSKLNDITLPPTPAPTQ</sequence>
<evidence type="ECO:0000256" key="6">
    <source>
        <dbReference type="ARBA" id="ARBA00022833"/>
    </source>
</evidence>
<evidence type="ECO:0000259" key="13">
    <source>
        <dbReference type="PROSITE" id="PS50157"/>
    </source>
</evidence>
<evidence type="ECO:0000256" key="7">
    <source>
        <dbReference type="ARBA" id="ARBA00023015"/>
    </source>
</evidence>
<feature type="domain" description="C2H2-type" evidence="13">
    <location>
        <begin position="442"/>
        <end position="471"/>
    </location>
</feature>
<evidence type="ECO:0000256" key="1">
    <source>
        <dbReference type="ARBA" id="ARBA00004123"/>
    </source>
</evidence>
<keyword evidence="7" id="KW-0805">Transcription regulation</keyword>
<gene>
    <name evidence="14" type="ORF">J1605_007675</name>
</gene>
<comment type="similarity">
    <text evidence="11">Belongs to the Sp1 C2H2-type zinc-finger protein family.</text>
</comment>
<dbReference type="Gene3D" id="3.30.160.60">
    <property type="entry name" value="Classic Zinc Finger"/>
    <property type="match status" value="3"/>
</dbReference>
<dbReference type="FunFam" id="3.30.160.60:FF:000134">
    <property type="entry name" value="Krueppel-like factor 11"/>
    <property type="match status" value="1"/>
</dbReference>
<keyword evidence="2" id="KW-0678">Repressor</keyword>
<proteinExistence type="inferred from homology"/>